<evidence type="ECO:0000313" key="12">
    <source>
        <dbReference type="Proteomes" id="UP000007266"/>
    </source>
</evidence>
<dbReference type="GO" id="GO:0007165">
    <property type="term" value="P:signal transduction"/>
    <property type="evidence" value="ECO:0007669"/>
    <property type="project" value="UniProtKB-KW"/>
</dbReference>
<evidence type="ECO:0000256" key="10">
    <source>
        <dbReference type="RuleBase" id="RU351113"/>
    </source>
</evidence>
<dbReference type="GO" id="GO:0050911">
    <property type="term" value="P:detection of chemical stimulus involved in sensory perception of smell"/>
    <property type="evidence" value="ECO:0000318"/>
    <property type="project" value="GO_Central"/>
</dbReference>
<reference evidence="11 12" key="2">
    <citation type="journal article" date="2010" name="Nucleic Acids Res.">
        <title>BeetleBase in 2010: revisions to provide comprehensive genomic information for Tribolium castaneum.</title>
        <authorList>
            <person name="Kim H.S."/>
            <person name="Murphy T."/>
            <person name="Xia J."/>
            <person name="Caragea D."/>
            <person name="Park Y."/>
            <person name="Beeman R.W."/>
            <person name="Lorenzen M.D."/>
            <person name="Butcher S."/>
            <person name="Manak J.R."/>
            <person name="Brown S.J."/>
        </authorList>
    </citation>
    <scope>GENOME REANNOTATION</scope>
    <source>
        <strain evidence="11 12">Georgia GA2</strain>
    </source>
</reference>
<dbReference type="Pfam" id="PF02949">
    <property type="entry name" value="7tm_6"/>
    <property type="match status" value="1"/>
</dbReference>
<comment type="subcellular location">
    <subcellularLocation>
        <location evidence="1 10">Cell membrane</location>
        <topology evidence="1 10">Multi-pass membrane protein</topology>
    </subcellularLocation>
</comment>
<feature type="transmembrane region" description="Helical" evidence="10">
    <location>
        <begin position="261"/>
        <end position="286"/>
    </location>
</feature>
<feature type="transmembrane region" description="Helical" evidence="10">
    <location>
        <begin position="292"/>
        <end position="312"/>
    </location>
</feature>
<protein>
    <recommendedName>
        <fullName evidence="10">Odorant receptor</fullName>
    </recommendedName>
</protein>
<comment type="similarity">
    <text evidence="10">Belongs to the insect chemoreceptor superfamily. Heteromeric odorant receptor channel (TC 1.A.69) family.</text>
</comment>
<dbReference type="EMBL" id="KQ971318">
    <property type="protein sequence ID" value="EFA01416.1"/>
    <property type="molecule type" value="Genomic_DNA"/>
</dbReference>
<evidence type="ECO:0000313" key="11">
    <source>
        <dbReference type="EMBL" id="EFA01416.1"/>
    </source>
</evidence>
<dbReference type="GO" id="GO:0004984">
    <property type="term" value="F:olfactory receptor activity"/>
    <property type="evidence" value="ECO:0000318"/>
    <property type="project" value="GO_Central"/>
</dbReference>
<dbReference type="PANTHER" id="PTHR21137">
    <property type="entry name" value="ODORANT RECEPTOR"/>
    <property type="match status" value="1"/>
</dbReference>
<organism evidence="11 12">
    <name type="scientific">Tribolium castaneum</name>
    <name type="common">Red flour beetle</name>
    <dbReference type="NCBI Taxonomy" id="7070"/>
    <lineage>
        <taxon>Eukaryota</taxon>
        <taxon>Metazoa</taxon>
        <taxon>Ecdysozoa</taxon>
        <taxon>Arthropoda</taxon>
        <taxon>Hexapoda</taxon>
        <taxon>Insecta</taxon>
        <taxon>Pterygota</taxon>
        <taxon>Neoptera</taxon>
        <taxon>Endopterygota</taxon>
        <taxon>Coleoptera</taxon>
        <taxon>Polyphaga</taxon>
        <taxon>Cucujiformia</taxon>
        <taxon>Tenebrionidae</taxon>
        <taxon>Tenebrionidae incertae sedis</taxon>
        <taxon>Tribolium</taxon>
    </lineage>
</organism>
<keyword evidence="8 10" id="KW-0675">Receptor</keyword>
<dbReference type="GO" id="GO:0005549">
    <property type="term" value="F:odorant binding"/>
    <property type="evidence" value="ECO:0007669"/>
    <property type="project" value="InterPro"/>
</dbReference>
<keyword evidence="2" id="KW-1003">Cell membrane</keyword>
<keyword evidence="12" id="KW-1185">Reference proteome</keyword>
<evidence type="ECO:0000256" key="8">
    <source>
        <dbReference type="ARBA" id="ARBA00023170"/>
    </source>
</evidence>
<dbReference type="Proteomes" id="UP000007266">
    <property type="component" value="Linkage group 3"/>
</dbReference>
<reference evidence="11 12" key="1">
    <citation type="journal article" date="2008" name="Nature">
        <title>The genome of the model beetle and pest Tribolium castaneum.</title>
        <authorList>
            <consortium name="Tribolium Genome Sequencing Consortium"/>
            <person name="Richards S."/>
            <person name="Gibbs R.A."/>
            <person name="Weinstock G.M."/>
            <person name="Brown S.J."/>
            <person name="Denell R."/>
            <person name="Beeman R.W."/>
            <person name="Gibbs R."/>
            <person name="Beeman R.W."/>
            <person name="Brown S.J."/>
            <person name="Bucher G."/>
            <person name="Friedrich M."/>
            <person name="Grimmelikhuijzen C.J."/>
            <person name="Klingler M."/>
            <person name="Lorenzen M."/>
            <person name="Richards S."/>
            <person name="Roth S."/>
            <person name="Schroder R."/>
            <person name="Tautz D."/>
            <person name="Zdobnov E.M."/>
            <person name="Muzny D."/>
            <person name="Gibbs R.A."/>
            <person name="Weinstock G.M."/>
            <person name="Attaway T."/>
            <person name="Bell S."/>
            <person name="Buhay C.J."/>
            <person name="Chandrabose M.N."/>
            <person name="Chavez D."/>
            <person name="Clerk-Blankenburg K.P."/>
            <person name="Cree A."/>
            <person name="Dao M."/>
            <person name="Davis C."/>
            <person name="Chacko J."/>
            <person name="Dinh H."/>
            <person name="Dugan-Rocha S."/>
            <person name="Fowler G."/>
            <person name="Garner T.T."/>
            <person name="Garnes J."/>
            <person name="Gnirke A."/>
            <person name="Hawes A."/>
            <person name="Hernandez J."/>
            <person name="Hines S."/>
            <person name="Holder M."/>
            <person name="Hume J."/>
            <person name="Jhangiani S.N."/>
            <person name="Joshi V."/>
            <person name="Khan Z.M."/>
            <person name="Jackson L."/>
            <person name="Kovar C."/>
            <person name="Kowis A."/>
            <person name="Lee S."/>
            <person name="Lewis L.R."/>
            <person name="Margolis J."/>
            <person name="Morgan M."/>
            <person name="Nazareth L.V."/>
            <person name="Nguyen N."/>
            <person name="Okwuonu G."/>
            <person name="Parker D."/>
            <person name="Richards S."/>
            <person name="Ruiz S.J."/>
            <person name="Santibanez J."/>
            <person name="Savard J."/>
            <person name="Scherer S.E."/>
            <person name="Schneider B."/>
            <person name="Sodergren E."/>
            <person name="Tautz D."/>
            <person name="Vattahil S."/>
            <person name="Villasana D."/>
            <person name="White C.S."/>
            <person name="Wright R."/>
            <person name="Park Y."/>
            <person name="Beeman R.W."/>
            <person name="Lord J."/>
            <person name="Oppert B."/>
            <person name="Lorenzen M."/>
            <person name="Brown S."/>
            <person name="Wang L."/>
            <person name="Savard J."/>
            <person name="Tautz D."/>
            <person name="Richards S."/>
            <person name="Weinstock G."/>
            <person name="Gibbs R.A."/>
            <person name="Liu Y."/>
            <person name="Worley K."/>
            <person name="Weinstock G."/>
            <person name="Elsik C.G."/>
            <person name="Reese J.T."/>
            <person name="Elhaik E."/>
            <person name="Landan G."/>
            <person name="Graur D."/>
            <person name="Arensburger P."/>
            <person name="Atkinson P."/>
            <person name="Beeman R.W."/>
            <person name="Beidler J."/>
            <person name="Brown S.J."/>
            <person name="Demuth J.P."/>
            <person name="Drury D.W."/>
            <person name="Du Y.Z."/>
            <person name="Fujiwara H."/>
            <person name="Lorenzen M."/>
            <person name="Maselli V."/>
            <person name="Osanai M."/>
            <person name="Park Y."/>
            <person name="Robertson H.M."/>
            <person name="Tu Z."/>
            <person name="Wang J.J."/>
            <person name="Wang S."/>
            <person name="Richards S."/>
            <person name="Song H."/>
            <person name="Zhang L."/>
            <person name="Sodergren E."/>
            <person name="Werner D."/>
            <person name="Stanke M."/>
            <person name="Morgenstern B."/>
            <person name="Solovyev V."/>
            <person name="Kosarev P."/>
            <person name="Brown G."/>
            <person name="Chen H.C."/>
            <person name="Ermolaeva O."/>
            <person name="Hlavina W."/>
            <person name="Kapustin Y."/>
            <person name="Kiryutin B."/>
            <person name="Kitts P."/>
            <person name="Maglott D."/>
            <person name="Pruitt K."/>
            <person name="Sapojnikov V."/>
            <person name="Souvorov A."/>
            <person name="Mackey A.J."/>
            <person name="Waterhouse R.M."/>
            <person name="Wyder S."/>
            <person name="Zdobnov E.M."/>
            <person name="Zdobnov E.M."/>
            <person name="Wyder S."/>
            <person name="Kriventseva E.V."/>
            <person name="Kadowaki T."/>
            <person name="Bork P."/>
            <person name="Aranda M."/>
            <person name="Bao R."/>
            <person name="Beermann A."/>
            <person name="Berns N."/>
            <person name="Bolognesi R."/>
            <person name="Bonneton F."/>
            <person name="Bopp D."/>
            <person name="Brown S.J."/>
            <person name="Bucher G."/>
            <person name="Butts T."/>
            <person name="Chaumot A."/>
            <person name="Denell R.E."/>
            <person name="Ferrier D.E."/>
            <person name="Friedrich M."/>
            <person name="Gordon C.M."/>
            <person name="Jindra M."/>
            <person name="Klingler M."/>
            <person name="Lan Q."/>
            <person name="Lattorff H.M."/>
            <person name="Laudet V."/>
            <person name="von Levetsow C."/>
            <person name="Liu Z."/>
            <person name="Lutz R."/>
            <person name="Lynch J.A."/>
            <person name="da Fonseca R.N."/>
            <person name="Posnien N."/>
            <person name="Reuter R."/>
            <person name="Roth S."/>
            <person name="Savard J."/>
            <person name="Schinko J.B."/>
            <person name="Schmitt C."/>
            <person name="Schoppmeier M."/>
            <person name="Schroder R."/>
            <person name="Shippy T.D."/>
            <person name="Simonnet F."/>
            <person name="Marques-Souza H."/>
            <person name="Tautz D."/>
            <person name="Tomoyasu Y."/>
            <person name="Trauner J."/>
            <person name="Van der Zee M."/>
            <person name="Vervoort M."/>
            <person name="Wittkopp N."/>
            <person name="Wimmer E.A."/>
            <person name="Yang X."/>
            <person name="Jones A.K."/>
            <person name="Sattelle D.B."/>
            <person name="Ebert P.R."/>
            <person name="Nelson D."/>
            <person name="Scott J.G."/>
            <person name="Beeman R.W."/>
            <person name="Muthukrishnan S."/>
            <person name="Kramer K.J."/>
            <person name="Arakane Y."/>
            <person name="Beeman R.W."/>
            <person name="Zhu Q."/>
            <person name="Hogenkamp D."/>
            <person name="Dixit R."/>
            <person name="Oppert B."/>
            <person name="Jiang H."/>
            <person name="Zou Z."/>
            <person name="Marshall J."/>
            <person name="Elpidina E."/>
            <person name="Vinokurov K."/>
            <person name="Oppert C."/>
            <person name="Zou Z."/>
            <person name="Evans J."/>
            <person name="Lu Z."/>
            <person name="Zhao P."/>
            <person name="Sumathipala N."/>
            <person name="Altincicek B."/>
            <person name="Vilcinskas A."/>
            <person name="Williams M."/>
            <person name="Hultmark D."/>
            <person name="Hetru C."/>
            <person name="Jiang H."/>
            <person name="Grimmelikhuijzen C.J."/>
            <person name="Hauser F."/>
            <person name="Cazzamali G."/>
            <person name="Williamson M."/>
            <person name="Park Y."/>
            <person name="Li B."/>
            <person name="Tanaka Y."/>
            <person name="Predel R."/>
            <person name="Neupert S."/>
            <person name="Schachtner J."/>
            <person name="Verleyen P."/>
            <person name="Raible F."/>
            <person name="Bork P."/>
            <person name="Friedrich M."/>
            <person name="Walden K.K."/>
            <person name="Robertson H.M."/>
            <person name="Angeli S."/>
            <person name="Foret S."/>
            <person name="Bucher G."/>
            <person name="Schuetz S."/>
            <person name="Maleszka R."/>
            <person name="Wimmer E.A."/>
            <person name="Beeman R.W."/>
            <person name="Lorenzen M."/>
            <person name="Tomoyasu Y."/>
            <person name="Miller S.C."/>
            <person name="Grossmann D."/>
            <person name="Bucher G."/>
        </authorList>
    </citation>
    <scope>NUCLEOTIDE SEQUENCE [LARGE SCALE GENOMIC DNA]</scope>
    <source>
        <strain evidence="11 12">Georgia GA2</strain>
    </source>
</reference>
<gene>
    <name evidence="11" type="primary">Or283</name>
    <name evidence="11" type="ORF">TcasGA2_TC030407</name>
</gene>
<keyword evidence="6 10" id="KW-1133">Transmembrane helix</keyword>
<proteinExistence type="inferred from homology"/>
<keyword evidence="5 10" id="KW-0552">Olfaction</keyword>
<evidence type="ECO:0000256" key="7">
    <source>
        <dbReference type="ARBA" id="ARBA00023136"/>
    </source>
</evidence>
<dbReference type="PhylomeDB" id="D6WEV7"/>
<evidence type="ECO:0000256" key="2">
    <source>
        <dbReference type="ARBA" id="ARBA00022475"/>
    </source>
</evidence>
<evidence type="ECO:0000256" key="5">
    <source>
        <dbReference type="ARBA" id="ARBA00022725"/>
    </source>
</evidence>
<keyword evidence="4 10" id="KW-0812">Transmembrane</keyword>
<feature type="transmembrane region" description="Helical" evidence="10">
    <location>
        <begin position="37"/>
        <end position="55"/>
    </location>
</feature>
<accession>D6WEV7</accession>
<keyword evidence="7 10" id="KW-0472">Membrane</keyword>
<evidence type="ECO:0000256" key="4">
    <source>
        <dbReference type="ARBA" id="ARBA00022692"/>
    </source>
</evidence>
<evidence type="ECO:0000256" key="9">
    <source>
        <dbReference type="ARBA" id="ARBA00023224"/>
    </source>
</evidence>
<sequence>MLKFEPKPTTKDELLWVVRTIYVDLFRNKLIQFALKMLFYGSIIMAIYQGVLFLYEFEIHYFVKYSSMYCFTCFILLAAYSVPIIAEVATTAFTTIKCWKIDSGGALVENKIKQEAHFTNIITAINCIFGLMVLVLFIVPFEDDNDFYFLFIAFEKYFPQWQQLLKWGFKAFFPCITILLQAPFYIVIYACLRIKFELYMWMEFLKNLNIVYEKSDICELVHDSEYQTEISKRLRFCIERQEHIYRSLLLYGKKYVQQLDIYIFAYAILGSLGGISIIFVCISFEGNFFQGTYLRLSALTFVTLTTFMHVIWAGQSVETTSSDSYDILKQCDWFLWNLKNRKTYLMCLNYTQRPLKAQFTQNVSINYVLGFSVVRTVYSTLTALNSLRKASK</sequence>
<dbReference type="PANTHER" id="PTHR21137:SF35">
    <property type="entry name" value="ODORANT RECEPTOR 19A-RELATED"/>
    <property type="match status" value="1"/>
</dbReference>
<evidence type="ECO:0000256" key="1">
    <source>
        <dbReference type="ARBA" id="ARBA00004651"/>
    </source>
</evidence>
<evidence type="ECO:0000256" key="3">
    <source>
        <dbReference type="ARBA" id="ARBA00022606"/>
    </source>
</evidence>
<comment type="caution">
    <text evidence="10">Lacks conserved residue(s) required for the propagation of feature annotation.</text>
</comment>
<name>D6WEV7_TRICA</name>
<keyword evidence="9 10" id="KW-0807">Transducer</keyword>
<dbReference type="GO" id="GO:0005886">
    <property type="term" value="C:plasma membrane"/>
    <property type="evidence" value="ECO:0000318"/>
    <property type="project" value="GO_Central"/>
</dbReference>
<evidence type="ECO:0000256" key="6">
    <source>
        <dbReference type="ARBA" id="ARBA00022989"/>
    </source>
</evidence>
<dbReference type="InterPro" id="IPR004117">
    <property type="entry name" value="7tm6_olfct_rcpt"/>
</dbReference>
<dbReference type="AlphaFoldDB" id="D6WEV7"/>
<dbReference type="InParanoid" id="D6WEV7"/>
<dbReference type="HOGENOM" id="CLU_059644_0_0_1"/>
<keyword evidence="3 10" id="KW-0716">Sensory transduction</keyword>
<feature type="transmembrane region" description="Helical" evidence="10">
    <location>
        <begin position="121"/>
        <end position="141"/>
    </location>
</feature>
<feature type="transmembrane region" description="Helical" evidence="10">
    <location>
        <begin position="171"/>
        <end position="192"/>
    </location>
</feature>